<protein>
    <submittedName>
        <fullName evidence="1">Uncharacterized protein</fullName>
    </submittedName>
</protein>
<proteinExistence type="predicted"/>
<keyword evidence="2" id="KW-1185">Reference proteome</keyword>
<name>A0A8X6LFL4_TRICU</name>
<gene>
    <name evidence="1" type="ORF">TNCT_34891</name>
</gene>
<sequence length="71" mass="8243">MSTPRKLSISGGQLRVDFLISIGYWHFKTVTLGPFPYQQLQMEALQAVFPKEITFEWDELSLYYHISPSGF</sequence>
<comment type="caution">
    <text evidence="1">The sequence shown here is derived from an EMBL/GenBank/DDBJ whole genome shotgun (WGS) entry which is preliminary data.</text>
</comment>
<dbReference type="Proteomes" id="UP000887116">
    <property type="component" value="Unassembled WGS sequence"/>
</dbReference>
<evidence type="ECO:0000313" key="2">
    <source>
        <dbReference type="Proteomes" id="UP000887116"/>
    </source>
</evidence>
<dbReference type="AlphaFoldDB" id="A0A8X6LFL4"/>
<accession>A0A8X6LFL4</accession>
<evidence type="ECO:0000313" key="1">
    <source>
        <dbReference type="EMBL" id="GFR06607.1"/>
    </source>
</evidence>
<organism evidence="1 2">
    <name type="scientific">Trichonephila clavata</name>
    <name type="common">Joro spider</name>
    <name type="synonym">Nephila clavata</name>
    <dbReference type="NCBI Taxonomy" id="2740835"/>
    <lineage>
        <taxon>Eukaryota</taxon>
        <taxon>Metazoa</taxon>
        <taxon>Ecdysozoa</taxon>
        <taxon>Arthropoda</taxon>
        <taxon>Chelicerata</taxon>
        <taxon>Arachnida</taxon>
        <taxon>Araneae</taxon>
        <taxon>Araneomorphae</taxon>
        <taxon>Entelegynae</taxon>
        <taxon>Araneoidea</taxon>
        <taxon>Nephilidae</taxon>
        <taxon>Trichonephila</taxon>
    </lineage>
</organism>
<reference evidence="1" key="1">
    <citation type="submission" date="2020-07" db="EMBL/GenBank/DDBJ databases">
        <title>Multicomponent nature underlies the extraordinary mechanical properties of spider dragline silk.</title>
        <authorList>
            <person name="Kono N."/>
            <person name="Nakamura H."/>
            <person name="Mori M."/>
            <person name="Yoshida Y."/>
            <person name="Ohtoshi R."/>
            <person name="Malay A.D."/>
            <person name="Moran D.A.P."/>
            <person name="Tomita M."/>
            <person name="Numata K."/>
            <person name="Arakawa K."/>
        </authorList>
    </citation>
    <scope>NUCLEOTIDE SEQUENCE</scope>
</reference>
<dbReference type="EMBL" id="BMAO01026034">
    <property type="protein sequence ID" value="GFR06607.1"/>
    <property type="molecule type" value="Genomic_DNA"/>
</dbReference>